<dbReference type="Pfam" id="PF00771">
    <property type="entry name" value="FHIPEP"/>
    <property type="match status" value="1"/>
</dbReference>
<gene>
    <name evidence="7" type="primary">flhA</name>
    <name evidence="8" type="ORF">ALO81_00701</name>
    <name evidence="11" type="ORF">ALQ51_01318</name>
    <name evidence="10" type="ORF">ALQ53_00965</name>
    <name evidence="9" type="ORF">ALQ64_03041</name>
</gene>
<evidence type="ECO:0000256" key="1">
    <source>
        <dbReference type="ARBA" id="ARBA00004651"/>
    </source>
</evidence>
<dbReference type="EMBL" id="RBPJ01000015">
    <property type="protein sequence ID" value="RMO05005.1"/>
    <property type="molecule type" value="Genomic_DNA"/>
</dbReference>
<feature type="transmembrane region" description="Helical" evidence="7">
    <location>
        <begin position="287"/>
        <end position="305"/>
    </location>
</feature>
<organism evidence="8 12">
    <name type="scientific">Pseudomonas cannabina</name>
    <dbReference type="NCBI Taxonomy" id="86840"/>
    <lineage>
        <taxon>Bacteria</taxon>
        <taxon>Pseudomonadati</taxon>
        <taxon>Pseudomonadota</taxon>
        <taxon>Gammaproteobacteria</taxon>
        <taxon>Pseudomonadales</taxon>
        <taxon>Pseudomonadaceae</taxon>
        <taxon>Pseudomonas</taxon>
    </lineage>
</organism>
<evidence type="ECO:0000256" key="3">
    <source>
        <dbReference type="ARBA" id="ARBA00022475"/>
    </source>
</evidence>
<dbReference type="Proteomes" id="UP000269335">
    <property type="component" value="Unassembled WGS sequence"/>
</dbReference>
<evidence type="ECO:0000313" key="10">
    <source>
        <dbReference type="EMBL" id="RMN76805.1"/>
    </source>
</evidence>
<feature type="transmembrane region" description="Helical" evidence="7">
    <location>
        <begin position="21"/>
        <end position="40"/>
    </location>
</feature>
<dbReference type="EMBL" id="LJPX01000114">
    <property type="protein sequence ID" value="KPW79505.1"/>
    <property type="molecule type" value="Genomic_DNA"/>
</dbReference>
<dbReference type="GeneID" id="64466746"/>
<keyword evidence="6 7" id="KW-0472">Membrane</keyword>
<dbReference type="InterPro" id="IPR025505">
    <property type="entry name" value="FHIPEP_CS"/>
</dbReference>
<dbReference type="Gene3D" id="1.10.8.540">
    <property type="entry name" value="FHIPEP family, domain 3"/>
    <property type="match status" value="1"/>
</dbReference>
<evidence type="ECO:0000313" key="14">
    <source>
        <dbReference type="Proteomes" id="UP000270524"/>
    </source>
</evidence>
<dbReference type="AlphaFoldDB" id="A0A0P9M8G5"/>
<dbReference type="InterPro" id="IPR006301">
    <property type="entry name" value="FlhA"/>
</dbReference>
<evidence type="ECO:0000313" key="12">
    <source>
        <dbReference type="Proteomes" id="UP000050564"/>
    </source>
</evidence>
<dbReference type="PRINTS" id="PR00949">
    <property type="entry name" value="TYPE3IMAPROT"/>
</dbReference>
<feature type="transmembrane region" description="Helical" evidence="7">
    <location>
        <begin position="241"/>
        <end position="266"/>
    </location>
</feature>
<evidence type="ECO:0000313" key="11">
    <source>
        <dbReference type="EMBL" id="RMO05005.1"/>
    </source>
</evidence>
<dbReference type="EMBL" id="RBPH01000251">
    <property type="protein sequence ID" value="RMN76805.1"/>
    <property type="molecule type" value="Genomic_DNA"/>
</dbReference>
<feature type="transmembrane region" description="Helical" evidence="7">
    <location>
        <begin position="117"/>
        <end position="140"/>
    </location>
</feature>
<dbReference type="PROSITE" id="PS00994">
    <property type="entry name" value="FHIPEP"/>
    <property type="match status" value="1"/>
</dbReference>
<dbReference type="InterPro" id="IPR042193">
    <property type="entry name" value="FHIPEP_3"/>
</dbReference>
<comment type="similarity">
    <text evidence="2 7">Belongs to the FHIPEP (flagella/HR/invasion proteins export pore) family.</text>
</comment>
<evidence type="ECO:0000256" key="7">
    <source>
        <dbReference type="RuleBase" id="RU364093"/>
    </source>
</evidence>
<dbReference type="PANTHER" id="PTHR30161">
    <property type="entry name" value="FLAGELLAR EXPORT PROTEIN, MEMBRANE FLHA SUBUNIT-RELATED"/>
    <property type="match status" value="1"/>
</dbReference>
<dbReference type="InterPro" id="IPR001712">
    <property type="entry name" value="T3SS_FHIPEP"/>
</dbReference>
<evidence type="ECO:0000256" key="6">
    <source>
        <dbReference type="ARBA" id="ARBA00023136"/>
    </source>
</evidence>
<dbReference type="GO" id="GO:0005886">
    <property type="term" value="C:plasma membrane"/>
    <property type="evidence" value="ECO:0007669"/>
    <property type="project" value="UniProtKB-SubCell"/>
</dbReference>
<keyword evidence="7" id="KW-0813">Transport</keyword>
<dbReference type="GO" id="GO:0009306">
    <property type="term" value="P:protein secretion"/>
    <property type="evidence" value="ECO:0007669"/>
    <property type="project" value="InterPro"/>
</dbReference>
<comment type="subcellular location">
    <subcellularLocation>
        <location evidence="1 7">Cell membrane</location>
        <topology evidence="1 7">Multi-pass membrane protein</topology>
    </subcellularLocation>
</comment>
<dbReference type="RefSeq" id="WP_007252105.1">
    <property type="nucleotide sequence ID" value="NZ_CP178532.1"/>
</dbReference>
<proteinExistence type="inferred from homology"/>
<protein>
    <recommendedName>
        <fullName evidence="7">Flagellar biosynthesis protein FlhA</fullName>
    </recommendedName>
</protein>
<name>A0A0P9M8G5_PSECA</name>
<dbReference type="InterPro" id="IPR042196">
    <property type="entry name" value="FHIPEP_4"/>
</dbReference>
<dbReference type="PATRIC" id="fig|86840.3.peg.1030"/>
<keyword evidence="3 7" id="KW-1003">Cell membrane</keyword>
<dbReference type="NCBIfam" id="TIGR01398">
    <property type="entry name" value="FlhA"/>
    <property type="match status" value="1"/>
</dbReference>
<evidence type="ECO:0000313" key="8">
    <source>
        <dbReference type="EMBL" id="KPW79505.1"/>
    </source>
</evidence>
<dbReference type="Gene3D" id="3.40.50.12790">
    <property type="entry name" value="FHIPEP family, domain 4"/>
    <property type="match status" value="1"/>
</dbReference>
<reference evidence="13 14" key="2">
    <citation type="submission" date="2018-08" db="EMBL/GenBank/DDBJ databases">
        <title>Recombination of ecologically and evolutionarily significant loci maintains genetic cohesion in the Pseudomonas syringae species complex.</title>
        <authorList>
            <person name="Dillon M."/>
            <person name="Thakur S."/>
            <person name="Almeida R.N.D."/>
            <person name="Weir B.S."/>
            <person name="Guttman D.S."/>
        </authorList>
    </citation>
    <scope>NUCLEOTIDE SEQUENCE [LARGE SCALE GENOMIC DNA]</scope>
    <source>
        <strain evidence="10 13">ICMP 15201</strain>
        <strain evidence="11 14">ICMP 15203</strain>
        <strain evidence="9 15">ICMP 2821</strain>
    </source>
</reference>
<keyword evidence="5 7" id="KW-1133">Transmembrane helix</keyword>
<evidence type="ECO:0000313" key="13">
    <source>
        <dbReference type="Proteomes" id="UP000269335"/>
    </source>
</evidence>
<dbReference type="Proteomes" id="UP000270524">
    <property type="component" value="Unassembled WGS sequence"/>
</dbReference>
<dbReference type="Gene3D" id="3.40.30.60">
    <property type="entry name" value="FHIPEP family, domain 1"/>
    <property type="match status" value="1"/>
</dbReference>
<sequence>MDRSQLLSSARSNISGLGRGQLGVPLLLLIMLAMMMLPMPPFLLDVLFTFNIALSIVVLLVCVYALRPLDFSVFPTILLVATLLRLALNVASTRVVMLHGQDGHAAAGKVIQAFGEVVIGGNYVVGIVVFAILMIINFVVITKGAGRISEVSARFTLDAMPGKQMAIDADLNAGLIDQPEAKRRRAEVAQEAEFYGSMDGASKFVRGDAIAGLLILFINLIGGMLVGIFQHNMSFADAGRVYTLLTIGDGLVAQLPSLLLSTAAAIMVTRASGSEDMGKMINRQMFASPKALGVSAAIMIVMGLVPGMPHFSFISLGLVAAGGAYLLWKKENQVKVEAIAEVQRQQDLLPSPTRVQDSKELGWDDVTPIDIIGLEVGYRLIPLVDRNQGGQLLARIKGVRKKLSQELGFLMPTVHIRDNLDLAPSAYRLTLMGVILAEAEIYPDRELAINPGQVFGTLNGITARDPAFGLEAVWIEISQRSQAQSLGYTVVDASTVVATHLNQILYKHSHELIGHEEVQQLMQLLAKSSPKLAEELVPGVLSLSSLLNVLQALLAEHVPVRDIRSIAESIANNAGKSQDTAALVAAVRVGLSRAIVQSIVGVEPELPVITLEPRLEQILLNSLQKAGQGQEEGVLLEPSMAEKLQRSLIEAAQRQEMQGLPVILLVAGPVRAMLSRFGRLAVPNMHVLAYQEIPDNKQVTIVATVGPNG</sequence>
<evidence type="ECO:0000256" key="2">
    <source>
        <dbReference type="ARBA" id="ARBA00008835"/>
    </source>
</evidence>
<keyword evidence="7" id="KW-1006">Bacterial flagellum protein export</keyword>
<dbReference type="InterPro" id="IPR042194">
    <property type="entry name" value="FHIPEP_1"/>
</dbReference>
<keyword evidence="8" id="KW-0966">Cell projection</keyword>
<keyword evidence="8" id="KW-0282">Flagellum</keyword>
<dbReference type="GO" id="GO:0044780">
    <property type="term" value="P:bacterial-type flagellum assembly"/>
    <property type="evidence" value="ECO:0007669"/>
    <property type="project" value="InterPro"/>
</dbReference>
<comment type="function">
    <text evidence="7">Required for formation of the rod structure of the flagellar apparatus. Together with FliI and FliH, may constitute the export apparatus of flagellin.</text>
</comment>
<keyword evidence="4 7" id="KW-0812">Transmembrane</keyword>
<feature type="transmembrane region" description="Helical" evidence="7">
    <location>
        <begin position="209"/>
        <end position="229"/>
    </location>
</feature>
<dbReference type="Proteomes" id="UP000050564">
    <property type="component" value="Unassembled WGS sequence"/>
</dbReference>
<evidence type="ECO:0000313" key="9">
    <source>
        <dbReference type="EMBL" id="RMN15952.1"/>
    </source>
</evidence>
<evidence type="ECO:0000256" key="5">
    <source>
        <dbReference type="ARBA" id="ARBA00022989"/>
    </source>
</evidence>
<keyword evidence="7" id="KW-1005">Bacterial flagellum biogenesis</keyword>
<evidence type="ECO:0000256" key="4">
    <source>
        <dbReference type="ARBA" id="ARBA00022692"/>
    </source>
</evidence>
<dbReference type="PIRSF" id="PIRSF005419">
    <property type="entry name" value="FlhA"/>
    <property type="match status" value="1"/>
</dbReference>
<dbReference type="PANTHER" id="PTHR30161:SF1">
    <property type="entry name" value="FLAGELLAR BIOSYNTHESIS PROTEIN FLHA-RELATED"/>
    <property type="match status" value="1"/>
</dbReference>
<dbReference type="EMBL" id="RBOW01001084">
    <property type="protein sequence ID" value="RMN15952.1"/>
    <property type="molecule type" value="Genomic_DNA"/>
</dbReference>
<feature type="transmembrane region" description="Helical" evidence="7">
    <location>
        <begin position="46"/>
        <end position="66"/>
    </location>
</feature>
<accession>A0A0P9M8G5</accession>
<evidence type="ECO:0000313" key="15">
    <source>
        <dbReference type="Proteomes" id="UP000281372"/>
    </source>
</evidence>
<reference evidence="8 12" key="1">
    <citation type="submission" date="2015-09" db="EMBL/GenBank/DDBJ databases">
        <title>Genome announcement of multiple Pseudomonas syringae strains.</title>
        <authorList>
            <person name="Thakur S."/>
            <person name="Wang P.W."/>
            <person name="Gong Y."/>
            <person name="Weir B.S."/>
            <person name="Guttman D.S."/>
        </authorList>
    </citation>
    <scope>NUCLEOTIDE SEQUENCE [LARGE SCALE GENOMIC DNA]</scope>
    <source>
        <strain evidence="8 12">ICMP2823</strain>
    </source>
</reference>
<keyword evidence="8" id="KW-0969">Cilium</keyword>
<dbReference type="Proteomes" id="UP000281372">
    <property type="component" value="Unassembled WGS sequence"/>
</dbReference>
<feature type="transmembrane region" description="Helical" evidence="7">
    <location>
        <begin position="73"/>
        <end position="97"/>
    </location>
</feature>
<comment type="caution">
    <text evidence="8">The sequence shown here is derived from an EMBL/GenBank/DDBJ whole genome shotgun (WGS) entry which is preliminary data.</text>
</comment>
<keyword evidence="7" id="KW-0653">Protein transport</keyword>